<gene>
    <name evidence="4" type="ORF">BJY01DRAFT_230073</name>
</gene>
<dbReference type="EMBL" id="JBFXLU010000475">
    <property type="protein sequence ID" value="KAL2825703.1"/>
    <property type="molecule type" value="Genomic_DNA"/>
</dbReference>
<keyword evidence="2" id="KW-0812">Transmembrane</keyword>
<feature type="signal peptide" evidence="3">
    <location>
        <begin position="1"/>
        <end position="25"/>
    </location>
</feature>
<dbReference type="Proteomes" id="UP001610446">
    <property type="component" value="Unassembled WGS sequence"/>
</dbReference>
<evidence type="ECO:0000256" key="3">
    <source>
        <dbReference type="SAM" id="SignalP"/>
    </source>
</evidence>
<reference evidence="4 5" key="1">
    <citation type="submission" date="2024-07" db="EMBL/GenBank/DDBJ databases">
        <title>Section-level genome sequencing and comparative genomics of Aspergillus sections Usti and Cavernicolus.</title>
        <authorList>
            <consortium name="Lawrence Berkeley National Laboratory"/>
            <person name="Nybo J.L."/>
            <person name="Vesth T.C."/>
            <person name="Theobald S."/>
            <person name="Frisvad J.C."/>
            <person name="Larsen T.O."/>
            <person name="Kjaerboelling I."/>
            <person name="Rothschild-Mancinelli K."/>
            <person name="Lyhne E.K."/>
            <person name="Kogle M.E."/>
            <person name="Barry K."/>
            <person name="Clum A."/>
            <person name="Na H."/>
            <person name="Ledsgaard L."/>
            <person name="Lin J."/>
            <person name="Lipzen A."/>
            <person name="Kuo A."/>
            <person name="Riley R."/>
            <person name="Mondo S."/>
            <person name="Labutti K."/>
            <person name="Haridas S."/>
            <person name="Pangalinan J."/>
            <person name="Salamov A.A."/>
            <person name="Simmons B.A."/>
            <person name="Magnuson J.K."/>
            <person name="Chen J."/>
            <person name="Drula E."/>
            <person name="Henrissat B."/>
            <person name="Wiebenga A."/>
            <person name="Lubbers R.J."/>
            <person name="Gomes A.C."/>
            <person name="Makela M.R."/>
            <person name="Stajich J."/>
            <person name="Grigoriev I.V."/>
            <person name="Mortensen U.H."/>
            <person name="De Vries R.P."/>
            <person name="Baker S.E."/>
            <person name="Andersen M.R."/>
        </authorList>
    </citation>
    <scope>NUCLEOTIDE SEQUENCE [LARGE SCALE GENOMIC DNA]</scope>
    <source>
        <strain evidence="4 5">CBS 123904</strain>
    </source>
</reference>
<evidence type="ECO:0000256" key="2">
    <source>
        <dbReference type="SAM" id="Phobius"/>
    </source>
</evidence>
<evidence type="ECO:0008006" key="6">
    <source>
        <dbReference type="Google" id="ProtNLM"/>
    </source>
</evidence>
<feature type="chain" id="PRO_5045754540" description="Receptor L-domain domain-containing protein" evidence="3">
    <location>
        <begin position="26"/>
        <end position="422"/>
    </location>
</feature>
<feature type="region of interest" description="Disordered" evidence="1">
    <location>
        <begin position="396"/>
        <end position="422"/>
    </location>
</feature>
<sequence>MRAQNPWTWTWIFLALSDLLIGAIARTCVFDHPGYRSEDELHRAFDGCTTIVADNITIGDLRDSLVVSGVKNITGTLLVPNNDEWGMPVLGSIAFPDLEYLGGLYVYEVNELQNYTFPRLREVREMIDITGIESESRFDFGSLHHAGAVRIWGSHGIADLDLHSLQAVDNDLIIKGCEGCGEDPPSLGLSGLVSAGYISISNHIDSVSLPNLASIGHPLNPGNANLSTDSGARFNFSETKHSFDFNLTKLESLDKQLSVIGNIRSLNLDALKTTNASIYIDAGRPLPVNLPLESAGSIDLEGRIISVHLPNLSPDTNITLNSDYNCDEHGSLTEVSCHMPSHLSRAAKVGIGIGVGLGVALIILGIFFCCKRVRKNRAERRRQRNELADLPAYGAAAPGAVDSSTALRPRSPPPPYSAGGNT</sequence>
<evidence type="ECO:0000313" key="4">
    <source>
        <dbReference type="EMBL" id="KAL2825703.1"/>
    </source>
</evidence>
<keyword evidence="2" id="KW-0472">Membrane</keyword>
<protein>
    <recommendedName>
        <fullName evidence="6">Receptor L-domain domain-containing protein</fullName>
    </recommendedName>
</protein>
<evidence type="ECO:0000313" key="5">
    <source>
        <dbReference type="Proteomes" id="UP001610446"/>
    </source>
</evidence>
<keyword evidence="5" id="KW-1185">Reference proteome</keyword>
<keyword evidence="3" id="KW-0732">Signal</keyword>
<name>A0ABR4IFP0_9EURO</name>
<proteinExistence type="predicted"/>
<evidence type="ECO:0000256" key="1">
    <source>
        <dbReference type="SAM" id="MobiDB-lite"/>
    </source>
</evidence>
<keyword evidence="2" id="KW-1133">Transmembrane helix</keyword>
<dbReference type="SUPFAM" id="SSF52058">
    <property type="entry name" value="L domain-like"/>
    <property type="match status" value="1"/>
</dbReference>
<accession>A0ABR4IFP0</accession>
<organism evidence="4 5">
    <name type="scientific">Aspergillus pseudoustus</name>
    <dbReference type="NCBI Taxonomy" id="1810923"/>
    <lineage>
        <taxon>Eukaryota</taxon>
        <taxon>Fungi</taxon>
        <taxon>Dikarya</taxon>
        <taxon>Ascomycota</taxon>
        <taxon>Pezizomycotina</taxon>
        <taxon>Eurotiomycetes</taxon>
        <taxon>Eurotiomycetidae</taxon>
        <taxon>Eurotiales</taxon>
        <taxon>Aspergillaceae</taxon>
        <taxon>Aspergillus</taxon>
        <taxon>Aspergillus subgen. Nidulantes</taxon>
    </lineage>
</organism>
<feature type="transmembrane region" description="Helical" evidence="2">
    <location>
        <begin position="349"/>
        <end position="370"/>
    </location>
</feature>
<comment type="caution">
    <text evidence="4">The sequence shown here is derived from an EMBL/GenBank/DDBJ whole genome shotgun (WGS) entry which is preliminary data.</text>
</comment>